<dbReference type="SUPFAM" id="SSF51206">
    <property type="entry name" value="cAMP-binding domain-like"/>
    <property type="match status" value="1"/>
</dbReference>
<evidence type="ECO:0000259" key="6">
    <source>
        <dbReference type="PROSITE" id="PS50109"/>
    </source>
</evidence>
<evidence type="ECO:0000256" key="4">
    <source>
        <dbReference type="ARBA" id="ARBA00023012"/>
    </source>
</evidence>
<dbReference type="Proteomes" id="UP000654482">
    <property type="component" value="Unassembled WGS sequence"/>
</dbReference>
<accession>A0A8J7B8E3</accession>
<evidence type="ECO:0000256" key="3">
    <source>
        <dbReference type="ARBA" id="ARBA00022777"/>
    </source>
</evidence>
<evidence type="ECO:0000256" key="1">
    <source>
        <dbReference type="ARBA" id="ARBA00000085"/>
    </source>
</evidence>
<name>A0A8J7B8E3_9CYAN</name>
<dbReference type="GO" id="GO:0004673">
    <property type="term" value="F:protein histidine kinase activity"/>
    <property type="evidence" value="ECO:0007669"/>
    <property type="project" value="UniProtKB-EC"/>
</dbReference>
<dbReference type="InterPro" id="IPR005467">
    <property type="entry name" value="His_kinase_dom"/>
</dbReference>
<dbReference type="EC" id="2.7.13.3" evidence="2"/>
<dbReference type="PROSITE" id="PS50109">
    <property type="entry name" value="HIS_KIN"/>
    <property type="match status" value="1"/>
</dbReference>
<proteinExistence type="predicted"/>
<evidence type="ECO:0000313" key="7">
    <source>
        <dbReference type="EMBL" id="MBE9114403.1"/>
    </source>
</evidence>
<dbReference type="CDD" id="cd00038">
    <property type="entry name" value="CAP_ED"/>
    <property type="match status" value="1"/>
</dbReference>
<sequence length="466" mass="52624">MKCIEGLLTLEPFQELPQARLEWACDRAKELQLPEGKTIVEEGDDPNGFFLLLKGRVSITRMSEGVEMPIGQHEAPAFFGEIPVLMEAPVLVSIRTLTDCCLYQIDCCDFLTLLHECRGFERSIFRVVQQRSRGLESFIRSREKMAALGTLSAGLAHELNNPASALVRALRDVVPTIRELERMNLTYGQQNPDPKHTQDWQDTRDRGYDAILNQTVDAMTLSDREDELLDWLEDYGVNDAWKLTEPLAAAGTEISALERLTERWRDNSTELRDMGVRWLALSFDMMSMLNNGLRGADRIAELVGSMKSYSHLDRGAQQFVDVHDGLEDTLKLFSYKLKHGIKVCRKYDRTLPKILAYGSELNQVWTNLIDNAIDAMDEKGVLEILTCRDRNYVRVEIVDSGSGIPPEIQCRIFEPFFTTKDMGKGSGLGLDAVNRIVTNRHQGTVTLTSNPGQTRLIVCLPIPDKT</sequence>
<evidence type="ECO:0000259" key="5">
    <source>
        <dbReference type="PROSITE" id="PS50042"/>
    </source>
</evidence>
<protein>
    <recommendedName>
        <fullName evidence="2">histidine kinase</fullName>
        <ecNumber evidence="2">2.7.13.3</ecNumber>
    </recommendedName>
</protein>
<comment type="caution">
    <text evidence="7">The sequence shown here is derived from an EMBL/GenBank/DDBJ whole genome shotgun (WGS) entry which is preliminary data.</text>
</comment>
<keyword evidence="4" id="KW-0902">Two-component regulatory system</keyword>
<dbReference type="InterPro" id="IPR014710">
    <property type="entry name" value="RmlC-like_jellyroll"/>
</dbReference>
<dbReference type="Gene3D" id="1.10.287.130">
    <property type="match status" value="1"/>
</dbReference>
<dbReference type="SMART" id="SM00387">
    <property type="entry name" value="HATPase_c"/>
    <property type="match status" value="1"/>
</dbReference>
<dbReference type="Pfam" id="PF02518">
    <property type="entry name" value="HATPase_c"/>
    <property type="match status" value="1"/>
</dbReference>
<dbReference type="InterPro" id="IPR003594">
    <property type="entry name" value="HATPase_dom"/>
</dbReference>
<dbReference type="PANTHER" id="PTHR43065">
    <property type="entry name" value="SENSOR HISTIDINE KINASE"/>
    <property type="match status" value="1"/>
</dbReference>
<comment type="catalytic activity">
    <reaction evidence="1">
        <text>ATP + protein L-histidine = ADP + protein N-phospho-L-histidine.</text>
        <dbReference type="EC" id="2.7.13.3"/>
    </reaction>
</comment>
<keyword evidence="8" id="KW-1185">Reference proteome</keyword>
<dbReference type="InterPro" id="IPR000595">
    <property type="entry name" value="cNMP-bd_dom"/>
</dbReference>
<evidence type="ECO:0000256" key="2">
    <source>
        <dbReference type="ARBA" id="ARBA00012438"/>
    </source>
</evidence>
<dbReference type="InterPro" id="IPR004358">
    <property type="entry name" value="Sig_transdc_His_kin-like_C"/>
</dbReference>
<dbReference type="PANTHER" id="PTHR43065:SF48">
    <property type="entry name" value="HISTIDINE KINASE"/>
    <property type="match status" value="1"/>
</dbReference>
<dbReference type="RefSeq" id="WP_194027483.1">
    <property type="nucleotide sequence ID" value="NZ_JADEWZ010000001.1"/>
</dbReference>
<dbReference type="GO" id="GO:0000160">
    <property type="term" value="P:phosphorelay signal transduction system"/>
    <property type="evidence" value="ECO:0007669"/>
    <property type="project" value="UniProtKB-KW"/>
</dbReference>
<dbReference type="PRINTS" id="PR00344">
    <property type="entry name" value="BCTRLSENSOR"/>
</dbReference>
<feature type="domain" description="Histidine kinase" evidence="6">
    <location>
        <begin position="296"/>
        <end position="464"/>
    </location>
</feature>
<dbReference type="SUPFAM" id="SSF55874">
    <property type="entry name" value="ATPase domain of HSP90 chaperone/DNA topoisomerase II/histidine kinase"/>
    <property type="match status" value="1"/>
</dbReference>
<dbReference type="InterPro" id="IPR036890">
    <property type="entry name" value="HATPase_C_sf"/>
</dbReference>
<dbReference type="Pfam" id="PF00027">
    <property type="entry name" value="cNMP_binding"/>
    <property type="match status" value="1"/>
</dbReference>
<dbReference type="Gene3D" id="3.30.565.10">
    <property type="entry name" value="Histidine kinase-like ATPase, C-terminal domain"/>
    <property type="match status" value="1"/>
</dbReference>
<gene>
    <name evidence="7" type="ORF">IQ249_00690</name>
</gene>
<keyword evidence="3" id="KW-0418">Kinase</keyword>
<evidence type="ECO:0000313" key="8">
    <source>
        <dbReference type="Proteomes" id="UP000654482"/>
    </source>
</evidence>
<reference evidence="7" key="1">
    <citation type="submission" date="2020-10" db="EMBL/GenBank/DDBJ databases">
        <authorList>
            <person name="Castelo-Branco R."/>
            <person name="Eusebio N."/>
            <person name="Adriana R."/>
            <person name="Vieira A."/>
            <person name="Brugerolle De Fraissinette N."/>
            <person name="Rezende De Castro R."/>
            <person name="Schneider M.P."/>
            <person name="Vasconcelos V."/>
            <person name="Leao P.N."/>
        </authorList>
    </citation>
    <scope>NUCLEOTIDE SEQUENCE</scope>
    <source>
        <strain evidence="7">LEGE 07157</strain>
    </source>
</reference>
<dbReference type="AlphaFoldDB" id="A0A8J7B8E3"/>
<feature type="domain" description="Cyclic nucleotide-binding" evidence="5">
    <location>
        <begin position="12"/>
        <end position="131"/>
    </location>
</feature>
<dbReference type="PROSITE" id="PS50042">
    <property type="entry name" value="CNMP_BINDING_3"/>
    <property type="match status" value="1"/>
</dbReference>
<dbReference type="EMBL" id="JADEWZ010000001">
    <property type="protein sequence ID" value="MBE9114403.1"/>
    <property type="molecule type" value="Genomic_DNA"/>
</dbReference>
<dbReference type="Gene3D" id="2.60.120.10">
    <property type="entry name" value="Jelly Rolls"/>
    <property type="match status" value="1"/>
</dbReference>
<organism evidence="7 8">
    <name type="scientific">Lusitaniella coriacea LEGE 07157</name>
    <dbReference type="NCBI Taxonomy" id="945747"/>
    <lineage>
        <taxon>Bacteria</taxon>
        <taxon>Bacillati</taxon>
        <taxon>Cyanobacteriota</taxon>
        <taxon>Cyanophyceae</taxon>
        <taxon>Spirulinales</taxon>
        <taxon>Lusitaniellaceae</taxon>
        <taxon>Lusitaniella</taxon>
    </lineage>
</organism>
<dbReference type="InterPro" id="IPR018490">
    <property type="entry name" value="cNMP-bd_dom_sf"/>
</dbReference>
<dbReference type="SMART" id="SM00100">
    <property type="entry name" value="cNMP"/>
    <property type="match status" value="1"/>
</dbReference>
<keyword evidence="3" id="KW-0808">Transferase</keyword>